<evidence type="ECO:0000313" key="2">
    <source>
        <dbReference type="EMBL" id="MFC4712415.1"/>
    </source>
</evidence>
<keyword evidence="1" id="KW-0472">Membrane</keyword>
<reference evidence="3" key="1">
    <citation type="journal article" date="2019" name="Int. J. Syst. Evol. Microbiol.">
        <title>The Global Catalogue of Microorganisms (GCM) 10K type strain sequencing project: providing services to taxonomists for standard genome sequencing and annotation.</title>
        <authorList>
            <consortium name="The Broad Institute Genomics Platform"/>
            <consortium name="The Broad Institute Genome Sequencing Center for Infectious Disease"/>
            <person name="Wu L."/>
            <person name="Ma J."/>
        </authorList>
    </citation>
    <scope>NUCLEOTIDE SEQUENCE [LARGE SCALE GENOMIC DNA]</scope>
    <source>
        <strain evidence="3">CGMCC 1.12151</strain>
    </source>
</reference>
<accession>A0ABV9MCA5</accession>
<keyword evidence="1" id="KW-1133">Transmembrane helix</keyword>
<evidence type="ECO:0000256" key="1">
    <source>
        <dbReference type="SAM" id="Phobius"/>
    </source>
</evidence>
<feature type="transmembrane region" description="Helical" evidence="1">
    <location>
        <begin position="20"/>
        <end position="40"/>
    </location>
</feature>
<protein>
    <recommendedName>
        <fullName evidence="4">RDD domain-containing protein</fullName>
    </recommendedName>
</protein>
<dbReference type="EMBL" id="JBHSGL010000005">
    <property type="protein sequence ID" value="MFC4712415.1"/>
    <property type="molecule type" value="Genomic_DNA"/>
</dbReference>
<dbReference type="RefSeq" id="WP_377277585.1">
    <property type="nucleotide sequence ID" value="NZ_JBHSGL010000005.1"/>
</dbReference>
<evidence type="ECO:0000313" key="3">
    <source>
        <dbReference type="Proteomes" id="UP001595932"/>
    </source>
</evidence>
<evidence type="ECO:0008006" key="4">
    <source>
        <dbReference type="Google" id="ProtNLM"/>
    </source>
</evidence>
<comment type="caution">
    <text evidence="2">The sequence shown here is derived from an EMBL/GenBank/DDBJ whole genome shotgun (WGS) entry which is preliminary data.</text>
</comment>
<proteinExistence type="predicted"/>
<organism evidence="2 3">
    <name type="scientific">Planococcus dechangensis</name>
    <dbReference type="NCBI Taxonomy" id="1176255"/>
    <lineage>
        <taxon>Bacteria</taxon>
        <taxon>Bacillati</taxon>
        <taxon>Bacillota</taxon>
        <taxon>Bacilli</taxon>
        <taxon>Bacillales</taxon>
        <taxon>Caryophanaceae</taxon>
        <taxon>Planococcus</taxon>
    </lineage>
</organism>
<name>A0ABV9MCA5_9BACL</name>
<dbReference type="Proteomes" id="UP001595932">
    <property type="component" value="Unassembled WGS sequence"/>
</dbReference>
<sequence>MYTSFPQTPISLSGSGIEYLYRTLYFDLLVFIILQLYLAVLRFRLYSETGGADNTSALLVIAKDRLKPKRQLALFTIILKAYSIIQAGKAIVVKSTRSGDQF</sequence>
<keyword evidence="1" id="KW-0812">Transmembrane</keyword>
<keyword evidence="3" id="KW-1185">Reference proteome</keyword>
<gene>
    <name evidence="2" type="ORF">ACFO5U_06090</name>
</gene>